<proteinExistence type="predicted"/>
<feature type="region of interest" description="Disordered" evidence="2">
    <location>
        <begin position="869"/>
        <end position="920"/>
    </location>
</feature>
<accession>A0ABR7XFK5</accession>
<feature type="compositionally biased region" description="Basic and acidic residues" evidence="2">
    <location>
        <begin position="897"/>
        <end position="908"/>
    </location>
</feature>
<feature type="coiled-coil region" evidence="1">
    <location>
        <begin position="191"/>
        <end position="270"/>
    </location>
</feature>
<dbReference type="PANTHER" id="PTHR32114:SF2">
    <property type="entry name" value="ABC TRANSPORTER ABCH.3"/>
    <property type="match status" value="1"/>
</dbReference>
<dbReference type="EMBL" id="JACXAJ010000002">
    <property type="protein sequence ID" value="MBD1397070.1"/>
    <property type="molecule type" value="Genomic_DNA"/>
</dbReference>
<feature type="coiled-coil region" evidence="1">
    <location>
        <begin position="527"/>
        <end position="554"/>
    </location>
</feature>
<dbReference type="InterPro" id="IPR038729">
    <property type="entry name" value="Rad50/SbcC_AAA"/>
</dbReference>
<dbReference type="SUPFAM" id="SSF52540">
    <property type="entry name" value="P-loop containing nucleoside triphosphate hydrolases"/>
    <property type="match status" value="2"/>
</dbReference>
<feature type="compositionally biased region" description="Low complexity" evidence="2">
    <location>
        <begin position="882"/>
        <end position="896"/>
    </location>
</feature>
<feature type="coiled-coil region" evidence="1">
    <location>
        <begin position="954"/>
        <end position="988"/>
    </location>
</feature>
<feature type="coiled-coil region" evidence="1">
    <location>
        <begin position="428"/>
        <end position="486"/>
    </location>
</feature>
<gene>
    <name evidence="4" type="ORF">H9Q13_07820</name>
</gene>
<evidence type="ECO:0000313" key="5">
    <source>
        <dbReference type="Proteomes" id="UP000625551"/>
    </source>
</evidence>
<evidence type="ECO:0000256" key="2">
    <source>
        <dbReference type="SAM" id="MobiDB-lite"/>
    </source>
</evidence>
<name>A0ABR7XFK5_9BACT</name>
<feature type="coiled-coil region" evidence="1">
    <location>
        <begin position="356"/>
        <end position="404"/>
    </location>
</feature>
<keyword evidence="1" id="KW-0175">Coiled coil</keyword>
<evidence type="ECO:0000256" key="1">
    <source>
        <dbReference type="SAM" id="Coils"/>
    </source>
</evidence>
<feature type="coiled-coil region" evidence="1">
    <location>
        <begin position="297"/>
        <end position="331"/>
    </location>
</feature>
<protein>
    <submittedName>
        <fullName evidence="4">AAA family ATPase</fullName>
    </submittedName>
</protein>
<dbReference type="PANTHER" id="PTHR32114">
    <property type="entry name" value="ABC TRANSPORTER ABCH.3"/>
    <property type="match status" value="1"/>
</dbReference>
<dbReference type="InterPro" id="IPR027417">
    <property type="entry name" value="P-loop_NTPase"/>
</dbReference>
<sequence length="1214" mass="139100">MKILAVRFLNLNSLKGEHEIRFDQSPLADAGLFAITGPTGAGKTTVLDAITVGLYGLAHRHSNDKPLELMTRHTAECYSEVEFEANGKVYRSKWHLRRSRGKVEGKIQAVHMELYDFDKDELFDLKPSQVPDKVAEICGLDYSQFLRSVMLSQGDFARFLKANPNERSSLLEKITDTGIYSDISRFAYEKARTERQKREELERSLQDSKLLPEEQRQGYEQGIAEFTAQEKTLTEEVNQVQEKRQWLQQIQQLQQRAALYKENLQAQEEKLTAMKPQFMRLEQHEQANHFVGELTQIRVASGHLTEVQQQLATLEKQLPVLEAELEQAGQIAQETTKSQQQQEEALQQLEPLLTQVQQLDHQLQTVRELFRTAKDEYTQLDMAAKNEQSILNQKEVELNTLTQKASAHKKWLQEHARLKDLREHLHVFRQAVKDLGDTERNISSLQREQEAINRQLQAEARQLSAIVAAQQEQQAQQTALEGQKQEKLSQLQSVLADKSLEDLEKLNREQPVLQSRYERLLEFSKAYTLQQQKAAQLNGQSEQLKQQITLLSTKIGSSQEQHALAHERLTDLQRLVTLQQRIQELEHYRTTLQPEQPCPLCGSEHHPYAAGHYTSTLSEEEQRRDAQLALVKELETGINSLQLQLNTFQTQQENTLSAKVESDSELARLYQSYTLLAQEIAIAITETDKLTQLLQAQRETQNSLDQKLETARKTSRQAELITQELQKLREAQLQAQAQLSKLQQSDEMLQQQLQRYTLQLQDLQEQQQAFLETAQSFAASYTLNFVPEKRQELLQQLEGQANAYQQQHEAYEALRDPFLQLQEQVKNLKEKLAEREQHLKDRKEALAQLHLQLTALKEKRTQLFGDKDPQQERQAAQHNLRRQAQQAEAARATLQKKQQELQEQRQRQQECNASHTHKKSELDNLRDGLLRVLRQQGIETIEALSQMLLHRDEADRLANQKAHTEKQLTELRKSLSDVLQDLAQAEARQLTSESMEALQQQLTAKTEAMRGLISSRARMEQLLEQDRQQRDKNLALAEKLRVQQQECNRWDQLATLIGSADGNKFSRFAQGLTLARLVELANRHLLKLNDRYRILKSTEEDLELLIVDTYQAETIRPMNTLSGGESFLVSLALALGLSDLAGRRTQINSLFIDEGFGTLDADTLDAAVSTLENLHAAGKMIGIISHVEALKERISTQIVITKQAGGVSTVKVTA</sequence>
<dbReference type="Gene3D" id="3.40.50.300">
    <property type="entry name" value="P-loop containing nucleotide triphosphate hydrolases"/>
    <property type="match status" value="2"/>
</dbReference>
<evidence type="ECO:0000259" key="3">
    <source>
        <dbReference type="Pfam" id="PF13476"/>
    </source>
</evidence>
<feature type="domain" description="Rad50/SbcC-type AAA" evidence="3">
    <location>
        <begin position="10"/>
        <end position="243"/>
    </location>
</feature>
<organism evidence="4 5">
    <name type="scientific">Pontibacter aquaedesilientis</name>
    <dbReference type="NCBI Taxonomy" id="2766980"/>
    <lineage>
        <taxon>Bacteria</taxon>
        <taxon>Pseudomonadati</taxon>
        <taxon>Bacteroidota</taxon>
        <taxon>Cytophagia</taxon>
        <taxon>Cytophagales</taxon>
        <taxon>Hymenobacteraceae</taxon>
        <taxon>Pontibacter</taxon>
    </lineage>
</organism>
<dbReference type="Pfam" id="PF13476">
    <property type="entry name" value="AAA_23"/>
    <property type="match status" value="1"/>
</dbReference>
<dbReference type="Pfam" id="PF13558">
    <property type="entry name" value="SbcC_Walker_B"/>
    <property type="match status" value="1"/>
</dbReference>
<reference evidence="4 5" key="1">
    <citation type="submission" date="2020-09" db="EMBL/GenBank/DDBJ databases">
        <title>Genome sequencing and assembly of Pontibacter sp.</title>
        <authorList>
            <person name="Chhetri G."/>
        </authorList>
    </citation>
    <scope>NUCLEOTIDE SEQUENCE [LARGE SCALE GENOMIC DNA]</scope>
    <source>
        <strain evidence="4 5">JH31</strain>
    </source>
</reference>
<dbReference type="RefSeq" id="WP_191183196.1">
    <property type="nucleotide sequence ID" value="NZ_JACXAJ010000002.1"/>
</dbReference>
<comment type="caution">
    <text evidence="4">The sequence shown here is derived from an EMBL/GenBank/DDBJ whole genome shotgun (WGS) entry which is preliminary data.</text>
</comment>
<dbReference type="Proteomes" id="UP000625551">
    <property type="component" value="Unassembled WGS sequence"/>
</dbReference>
<keyword evidence="5" id="KW-1185">Reference proteome</keyword>
<evidence type="ECO:0000313" key="4">
    <source>
        <dbReference type="EMBL" id="MBD1397070.1"/>
    </source>
</evidence>